<evidence type="ECO:0000256" key="1">
    <source>
        <dbReference type="SAM" id="SignalP"/>
    </source>
</evidence>
<reference evidence="2 3" key="1">
    <citation type="journal article" date="2013" name="Genome Announc.">
        <title>Draft genome sequences for three mercury-methylating, sulfate-reducing bacteria.</title>
        <authorList>
            <person name="Brown S.D."/>
            <person name="Hurt R.A.Jr."/>
            <person name="Gilmour C.C."/>
            <person name="Elias D.A."/>
        </authorList>
    </citation>
    <scope>NUCLEOTIDE SEQUENCE [LARGE SCALE GENOMIC DNA]</scope>
    <source>
        <strain evidence="2 3">DSM 2059</strain>
    </source>
</reference>
<comment type="caution">
    <text evidence="2">The sequence shown here is derived from an EMBL/GenBank/DDBJ whole genome shotgun (WGS) entry which is preliminary data.</text>
</comment>
<evidence type="ECO:0000313" key="2">
    <source>
        <dbReference type="EMBL" id="EPR36077.1"/>
    </source>
</evidence>
<protein>
    <recommendedName>
        <fullName evidence="4">PEP-CTERM system associated protein</fullName>
    </recommendedName>
</protein>
<proteinExistence type="predicted"/>
<dbReference type="Pfam" id="PF10082">
    <property type="entry name" value="BBP2_2"/>
    <property type="match status" value="1"/>
</dbReference>
<evidence type="ECO:0008006" key="4">
    <source>
        <dbReference type="Google" id="ProtNLM"/>
    </source>
</evidence>
<accession>S7TFR9</accession>
<sequence>MKKQCFKVAVVLGFLCVLPVTVVAENQVVIEPENRVVIEPLIYADEIDVANANLNLTAKATNRLEPTLSFAYRTDSNFYRVDDDFEKLRVDTYLVQPGLRFGYRTGKTLVDLGYSLNIYSYDDRDDRPAGHRNADDLDYTGHTLRLNAETRPTAKINLGLKEYFVRTRDQSEADHTTGLVGIQEKYNYNQIEPWLAYRFSERFSSRLAYRHTAVNYDKVNPEDATENRGLFDFRYHLSPRDSIAVDYSIWNRDHDEGIADYTSNVIGLVYRRNAKFLYGELGVGYHHRDFEESGRDSESTPAFRLAVTAQSSGLDESGRPKTYATLALNKDFNSSGTSSNFLETREVSLRAGHTFMDRILLDMEGYYRMNEYEDAAGLTPDGSVEDRDDDRMGVVGSLGYRLGRWFVLSVRGGYESRDSNLAAYDYDNTYVMARLDSSYDFNLK</sequence>
<dbReference type="STRING" id="897.B2D07_16590"/>
<dbReference type="AlphaFoldDB" id="S7TFR9"/>
<dbReference type="SUPFAM" id="SSF56935">
    <property type="entry name" value="Porins"/>
    <property type="match status" value="1"/>
</dbReference>
<dbReference type="RefSeq" id="WP_020877893.1">
    <property type="nucleotide sequence ID" value="NZ_ATHJ01000105.1"/>
</dbReference>
<keyword evidence="1" id="KW-0732">Signal</keyword>
<feature type="chain" id="PRO_5030177184" description="PEP-CTERM system associated protein" evidence="1">
    <location>
        <begin position="25"/>
        <end position="444"/>
    </location>
</feature>
<evidence type="ECO:0000313" key="3">
    <source>
        <dbReference type="Proteomes" id="UP000014977"/>
    </source>
</evidence>
<organism evidence="2 3">
    <name type="scientific">Desulfococcus multivorans DSM 2059</name>
    <dbReference type="NCBI Taxonomy" id="1121405"/>
    <lineage>
        <taxon>Bacteria</taxon>
        <taxon>Pseudomonadati</taxon>
        <taxon>Thermodesulfobacteriota</taxon>
        <taxon>Desulfobacteria</taxon>
        <taxon>Desulfobacterales</taxon>
        <taxon>Desulfococcaceae</taxon>
        <taxon>Desulfococcus</taxon>
    </lineage>
</organism>
<dbReference type="EMBL" id="ATHJ01000105">
    <property type="protein sequence ID" value="EPR36077.1"/>
    <property type="molecule type" value="Genomic_DNA"/>
</dbReference>
<name>S7TFR9_DESML</name>
<dbReference type="InterPro" id="IPR018759">
    <property type="entry name" value="BBP2_2"/>
</dbReference>
<dbReference type="OrthoDB" id="5418688at2"/>
<dbReference type="eggNOG" id="ENOG5030482">
    <property type="taxonomic scope" value="Bacteria"/>
</dbReference>
<keyword evidence="3" id="KW-1185">Reference proteome</keyword>
<feature type="signal peptide" evidence="1">
    <location>
        <begin position="1"/>
        <end position="24"/>
    </location>
</feature>
<dbReference type="Proteomes" id="UP000014977">
    <property type="component" value="Unassembled WGS sequence"/>
</dbReference>
<gene>
    <name evidence="2" type="ORF">dsmv_0782</name>
</gene>